<dbReference type="Gene3D" id="3.30.420.10">
    <property type="entry name" value="Ribonuclease H-like superfamily/Ribonuclease H"/>
    <property type="match status" value="1"/>
</dbReference>
<evidence type="ECO:0000313" key="4">
    <source>
        <dbReference type="Proteomes" id="UP000765509"/>
    </source>
</evidence>
<keyword evidence="4" id="KW-1185">Reference proteome</keyword>
<gene>
    <name evidence="3" type="ORF">O181_125682</name>
</gene>
<sequence>MTIVHKAGNIHKNADGLSRWALPNTPDNPAYVLTGAEPQIPTEGIKITDFRTEFFEEVRDSYKLDSNCHILTSLLAKDCKDAALANSLDYILKASYENGRFHLFNGILYHRSKNTCVMVLCSRMLINTVLLECHYNSYSGLLFGERTMERMKTCAWWPSWRKDVIEYCHSCDRFQKANKATGKRFGLMICIQEPSTPWEVVHMDWVTSLPLRGDKSYNSCLDIVDTYRKTPIFLPCHKDDTAMYTYLFFWNRAISHTGLFKNIISDRDPKFTSALWTNLHKLLGTKLSFSTAYRQQKDGLEERMIQTLKDMIKIFCAYCLEFKDSDGFTHDRCKTPAKLETGWNLKLPVDIHPTASSVELLLDKVRHHANQSMNDAFEYAKQKWDKSHRTPEFKVGDLILVSTLSSNNIKGPKKLKDSSLGPLITKALHGTNAVPVERSGELENKHPAFPVG</sequence>
<accession>A0A9Q3Q7Q4</accession>
<dbReference type="InterPro" id="IPR050951">
    <property type="entry name" value="Retrovirus_Pol_polyprotein"/>
</dbReference>
<dbReference type="InterPro" id="IPR001584">
    <property type="entry name" value="Integrase_cat-core"/>
</dbReference>
<dbReference type="PANTHER" id="PTHR37984">
    <property type="entry name" value="PROTEIN CBG26694"/>
    <property type="match status" value="1"/>
</dbReference>
<proteinExistence type="predicted"/>
<name>A0A9Q3Q7Q4_9BASI</name>
<dbReference type="Gene3D" id="1.10.340.70">
    <property type="match status" value="1"/>
</dbReference>
<organism evidence="3 4">
    <name type="scientific">Austropuccinia psidii MF-1</name>
    <dbReference type="NCBI Taxonomy" id="1389203"/>
    <lineage>
        <taxon>Eukaryota</taxon>
        <taxon>Fungi</taxon>
        <taxon>Dikarya</taxon>
        <taxon>Basidiomycota</taxon>
        <taxon>Pucciniomycotina</taxon>
        <taxon>Pucciniomycetes</taxon>
        <taxon>Pucciniales</taxon>
        <taxon>Sphaerophragmiaceae</taxon>
        <taxon>Austropuccinia</taxon>
    </lineage>
</organism>
<dbReference type="SUPFAM" id="SSF53098">
    <property type="entry name" value="Ribonuclease H-like"/>
    <property type="match status" value="1"/>
</dbReference>
<dbReference type="Proteomes" id="UP000765509">
    <property type="component" value="Unassembled WGS sequence"/>
</dbReference>
<dbReference type="InterPro" id="IPR041588">
    <property type="entry name" value="Integrase_H2C2"/>
</dbReference>
<feature type="domain" description="Integrase catalytic" evidence="2">
    <location>
        <begin position="193"/>
        <end position="312"/>
    </location>
</feature>
<dbReference type="AlphaFoldDB" id="A0A9Q3Q7Q4"/>
<comment type="caution">
    <text evidence="3">The sequence shown here is derived from an EMBL/GenBank/DDBJ whole genome shotgun (WGS) entry which is preliminary data.</text>
</comment>
<dbReference type="GO" id="GO:0003723">
    <property type="term" value="F:RNA binding"/>
    <property type="evidence" value="ECO:0007669"/>
    <property type="project" value="UniProtKB-KW"/>
</dbReference>
<protein>
    <recommendedName>
        <fullName evidence="2">Integrase catalytic domain-containing protein</fullName>
    </recommendedName>
</protein>
<dbReference type="InterPro" id="IPR012337">
    <property type="entry name" value="RNaseH-like_sf"/>
</dbReference>
<dbReference type="PANTHER" id="PTHR37984:SF5">
    <property type="entry name" value="PROTEIN NYNRIN-LIKE"/>
    <property type="match status" value="1"/>
</dbReference>
<evidence type="ECO:0000256" key="1">
    <source>
        <dbReference type="ARBA" id="ARBA00022884"/>
    </source>
</evidence>
<reference evidence="3" key="1">
    <citation type="submission" date="2021-03" db="EMBL/GenBank/DDBJ databases">
        <title>Draft genome sequence of rust myrtle Austropuccinia psidii MF-1, a brazilian biotype.</title>
        <authorList>
            <person name="Quecine M.C."/>
            <person name="Pachon D.M.R."/>
            <person name="Bonatelli M.L."/>
            <person name="Correr F.H."/>
            <person name="Franceschini L.M."/>
            <person name="Leite T.F."/>
            <person name="Margarido G.R.A."/>
            <person name="Almeida C.A."/>
            <person name="Ferrarezi J.A."/>
            <person name="Labate C.A."/>
        </authorList>
    </citation>
    <scope>NUCLEOTIDE SEQUENCE</scope>
    <source>
        <strain evidence="3">MF-1</strain>
    </source>
</reference>
<evidence type="ECO:0000259" key="2">
    <source>
        <dbReference type="PROSITE" id="PS50994"/>
    </source>
</evidence>
<dbReference type="GO" id="GO:0005634">
    <property type="term" value="C:nucleus"/>
    <property type="evidence" value="ECO:0007669"/>
    <property type="project" value="UniProtKB-ARBA"/>
</dbReference>
<dbReference type="OrthoDB" id="2288803at2759"/>
<dbReference type="GO" id="GO:0015074">
    <property type="term" value="P:DNA integration"/>
    <property type="evidence" value="ECO:0007669"/>
    <property type="project" value="InterPro"/>
</dbReference>
<dbReference type="Pfam" id="PF17921">
    <property type="entry name" value="Integrase_H2C2"/>
    <property type="match status" value="1"/>
</dbReference>
<dbReference type="InterPro" id="IPR036397">
    <property type="entry name" value="RNaseH_sf"/>
</dbReference>
<dbReference type="EMBL" id="AVOT02122498">
    <property type="protein sequence ID" value="MBW0585967.1"/>
    <property type="molecule type" value="Genomic_DNA"/>
</dbReference>
<evidence type="ECO:0000313" key="3">
    <source>
        <dbReference type="EMBL" id="MBW0585967.1"/>
    </source>
</evidence>
<keyword evidence="1" id="KW-0694">RNA-binding</keyword>
<dbReference type="PROSITE" id="PS50994">
    <property type="entry name" value="INTEGRASE"/>
    <property type="match status" value="1"/>
</dbReference>